<dbReference type="EMBL" id="MNAD01001599">
    <property type="protein sequence ID" value="OJT03769.1"/>
    <property type="molecule type" value="Genomic_DNA"/>
</dbReference>
<evidence type="ECO:0000313" key="1">
    <source>
        <dbReference type="EMBL" id="OJT03769.1"/>
    </source>
</evidence>
<organism evidence="1 2">
    <name type="scientific">Trametes pubescens</name>
    <name type="common">White-rot fungus</name>
    <dbReference type="NCBI Taxonomy" id="154538"/>
    <lineage>
        <taxon>Eukaryota</taxon>
        <taxon>Fungi</taxon>
        <taxon>Dikarya</taxon>
        <taxon>Basidiomycota</taxon>
        <taxon>Agaricomycotina</taxon>
        <taxon>Agaricomycetes</taxon>
        <taxon>Polyporales</taxon>
        <taxon>Polyporaceae</taxon>
        <taxon>Trametes</taxon>
    </lineage>
</organism>
<dbReference type="AlphaFoldDB" id="A0A1M2V843"/>
<protein>
    <submittedName>
        <fullName evidence="1">Uncharacterized protein</fullName>
    </submittedName>
</protein>
<reference evidence="1 2" key="1">
    <citation type="submission" date="2016-10" db="EMBL/GenBank/DDBJ databases">
        <title>Genome sequence of the basidiomycete white-rot fungus Trametes pubescens.</title>
        <authorList>
            <person name="Makela M.R."/>
            <person name="Granchi Z."/>
            <person name="Peng M."/>
            <person name="De Vries R.P."/>
            <person name="Grigoriev I."/>
            <person name="Riley R."/>
            <person name="Hilden K."/>
        </authorList>
    </citation>
    <scope>NUCLEOTIDE SEQUENCE [LARGE SCALE GENOMIC DNA]</scope>
    <source>
        <strain evidence="1 2">FBCC735</strain>
    </source>
</reference>
<comment type="caution">
    <text evidence="1">The sequence shown here is derived from an EMBL/GenBank/DDBJ whole genome shotgun (WGS) entry which is preliminary data.</text>
</comment>
<accession>A0A1M2V843</accession>
<keyword evidence="2" id="KW-1185">Reference proteome</keyword>
<name>A0A1M2V843_TRAPU</name>
<sequence>MKERENLGANRLEGGDAVKYFQEAATELELETVFLKGRLPRPKDFKENRDHMREYSDFCFPNGVYHLAQFACNCELCFEIYE</sequence>
<evidence type="ECO:0000313" key="2">
    <source>
        <dbReference type="Proteomes" id="UP000184267"/>
    </source>
</evidence>
<gene>
    <name evidence="1" type="ORF">TRAPUB_5591</name>
</gene>
<dbReference type="Proteomes" id="UP000184267">
    <property type="component" value="Unassembled WGS sequence"/>
</dbReference>
<proteinExistence type="predicted"/>